<dbReference type="PRINTS" id="PR01790">
    <property type="entry name" value="SMP30FAMILY"/>
</dbReference>
<comment type="cofactor">
    <cofactor evidence="3">
        <name>Zn(2+)</name>
        <dbReference type="ChEBI" id="CHEBI:29105"/>
    </cofactor>
    <text evidence="3">Binds 1 divalent metal cation per subunit.</text>
</comment>
<dbReference type="Gene3D" id="2.120.10.30">
    <property type="entry name" value="TolB, C-terminal domain"/>
    <property type="match status" value="1"/>
</dbReference>
<comment type="similarity">
    <text evidence="1">Belongs to the SMP-30/CGR1 family.</text>
</comment>
<dbReference type="EMBL" id="JACCEM010000004">
    <property type="protein sequence ID" value="NYT49251.1"/>
    <property type="molecule type" value="Genomic_DNA"/>
</dbReference>
<evidence type="ECO:0000256" key="3">
    <source>
        <dbReference type="PIRSR" id="PIRSR605511-2"/>
    </source>
</evidence>
<organism evidence="5 6">
    <name type="scientific">Parapusillimonas granuli</name>
    <dbReference type="NCBI Taxonomy" id="380911"/>
    <lineage>
        <taxon>Bacteria</taxon>
        <taxon>Pseudomonadati</taxon>
        <taxon>Pseudomonadota</taxon>
        <taxon>Betaproteobacteria</taxon>
        <taxon>Burkholderiales</taxon>
        <taxon>Alcaligenaceae</taxon>
        <taxon>Parapusillimonas</taxon>
    </lineage>
</organism>
<feature type="binding site" evidence="3">
    <location>
        <position position="19"/>
    </location>
    <ligand>
        <name>a divalent metal cation</name>
        <dbReference type="ChEBI" id="CHEBI:60240"/>
    </ligand>
</feature>
<feature type="binding site" evidence="3">
    <location>
        <position position="107"/>
    </location>
    <ligand>
        <name>substrate</name>
    </ligand>
</feature>
<feature type="binding site" evidence="3">
    <location>
        <position position="203"/>
    </location>
    <ligand>
        <name>a divalent metal cation</name>
        <dbReference type="ChEBI" id="CHEBI:60240"/>
    </ligand>
</feature>
<evidence type="ECO:0000313" key="5">
    <source>
        <dbReference type="EMBL" id="NYT49251.1"/>
    </source>
</evidence>
<dbReference type="InterPro" id="IPR013658">
    <property type="entry name" value="SGL"/>
</dbReference>
<evidence type="ECO:0000256" key="1">
    <source>
        <dbReference type="ARBA" id="ARBA00008853"/>
    </source>
</evidence>
<keyword evidence="6" id="KW-1185">Reference proteome</keyword>
<dbReference type="InterPro" id="IPR011042">
    <property type="entry name" value="6-blade_b-propeller_TolB-like"/>
</dbReference>
<comment type="caution">
    <text evidence="5">The sequence shown here is derived from an EMBL/GenBank/DDBJ whole genome shotgun (WGS) entry which is preliminary data.</text>
</comment>
<accession>A0A853G3E3</accession>
<evidence type="ECO:0000259" key="4">
    <source>
        <dbReference type="Pfam" id="PF08450"/>
    </source>
</evidence>
<sequence>METNVEIHAVVRAADILGEVPLWCARSRRLWWIDVRRPALQYYEPSTGRHAALRLHPDLVTGAIALRESGGFVLAAQTGFHYYDPAAGTPATLIANPEENRPGMRLNDGKCDRRGRFWCGSMHDTLREPLGTLYRLDPDLGCHRMLSGFVLPNAISWSPDDKTMYFADTHRQVIWAFDYDIDDGAISNRRVFKDWTHQAGRPDGATVDAEGYVWNCMVAAGHLVRLAPDGRVDRCIQLPVTNPTCPAFGGDDLSTLYITSHSQRFTPEQQAREPLAGALLALDVGVRGLPEPRFAS</sequence>
<dbReference type="PANTHER" id="PTHR10907:SF47">
    <property type="entry name" value="REGUCALCIN"/>
    <property type="match status" value="1"/>
</dbReference>
<keyword evidence="3" id="KW-0862">Zinc</keyword>
<dbReference type="Pfam" id="PF08450">
    <property type="entry name" value="SGL"/>
    <property type="match status" value="1"/>
</dbReference>
<dbReference type="GO" id="GO:0005509">
    <property type="term" value="F:calcium ion binding"/>
    <property type="evidence" value="ECO:0007669"/>
    <property type="project" value="TreeGrafter"/>
</dbReference>
<dbReference type="GO" id="GO:0004341">
    <property type="term" value="F:gluconolactonase activity"/>
    <property type="evidence" value="ECO:0007669"/>
    <property type="project" value="TreeGrafter"/>
</dbReference>
<evidence type="ECO:0000313" key="6">
    <source>
        <dbReference type="Proteomes" id="UP000559809"/>
    </source>
</evidence>
<keyword evidence="3" id="KW-0479">Metal-binding</keyword>
<dbReference type="SUPFAM" id="SSF63829">
    <property type="entry name" value="Calcium-dependent phosphotriesterase"/>
    <property type="match status" value="1"/>
</dbReference>
<feature type="binding site" evidence="3">
    <location>
        <position position="105"/>
    </location>
    <ligand>
        <name>substrate</name>
    </ligand>
</feature>
<name>A0A853G3E3_9BURK</name>
<protein>
    <submittedName>
        <fullName evidence="5">SMP-30/gluconolactonase/LRE family protein</fullName>
    </submittedName>
</protein>
<dbReference type="AlphaFoldDB" id="A0A853G3E3"/>
<dbReference type="Proteomes" id="UP000559809">
    <property type="component" value="Unassembled WGS sequence"/>
</dbReference>
<feature type="domain" description="SMP-30/Gluconolactonase/LRE-like region" evidence="4">
    <location>
        <begin position="17"/>
        <end position="261"/>
    </location>
</feature>
<feature type="binding site" evidence="3">
    <location>
        <position position="153"/>
    </location>
    <ligand>
        <name>a divalent metal cation</name>
        <dbReference type="ChEBI" id="CHEBI:60240"/>
    </ligand>
</feature>
<reference evidence="5 6" key="1">
    <citation type="submission" date="2020-07" db="EMBL/GenBank/DDBJ databases">
        <title>Taxonomic revisions and descriptions of new bacterial species based on genomic comparisons in the high-G+C-content subgroup of the family Alcaligenaceae.</title>
        <authorList>
            <person name="Szabo A."/>
            <person name="Felfoldi T."/>
        </authorList>
    </citation>
    <scope>NUCLEOTIDE SEQUENCE [LARGE SCALE GENOMIC DNA]</scope>
    <source>
        <strain evidence="5 6">LMG 24012</strain>
    </source>
</reference>
<dbReference type="InterPro" id="IPR005511">
    <property type="entry name" value="SMP-30"/>
</dbReference>
<evidence type="ECO:0000256" key="2">
    <source>
        <dbReference type="PIRSR" id="PIRSR605511-1"/>
    </source>
</evidence>
<proteinExistence type="inferred from homology"/>
<feature type="active site" description="Proton donor/acceptor" evidence="2">
    <location>
        <position position="203"/>
    </location>
</feature>
<dbReference type="GO" id="GO:0019853">
    <property type="term" value="P:L-ascorbic acid biosynthetic process"/>
    <property type="evidence" value="ECO:0007669"/>
    <property type="project" value="TreeGrafter"/>
</dbReference>
<dbReference type="PANTHER" id="PTHR10907">
    <property type="entry name" value="REGUCALCIN"/>
    <property type="match status" value="1"/>
</dbReference>
<gene>
    <name evidence="5" type="ORF">H0A72_08005</name>
</gene>